<organism evidence="2 3">
    <name type="scientific">Faecalibaculum rodentium</name>
    <dbReference type="NCBI Taxonomy" id="1702221"/>
    <lineage>
        <taxon>Bacteria</taxon>
        <taxon>Bacillati</taxon>
        <taxon>Bacillota</taxon>
        <taxon>Erysipelotrichia</taxon>
        <taxon>Erysipelotrichales</taxon>
        <taxon>Erysipelotrichaceae</taxon>
        <taxon>Faecalibaculum</taxon>
    </lineage>
</organism>
<protein>
    <submittedName>
        <fullName evidence="2">Uncharacterized protein</fullName>
    </submittedName>
</protein>
<feature type="region of interest" description="Disordered" evidence="1">
    <location>
        <begin position="19"/>
        <end position="38"/>
    </location>
</feature>
<sequence length="38" mass="4341">MAVIRYNVGMKQRVTNFFSPKDRAAGSRSRTHAKESRS</sequence>
<name>A0A140DWM0_9FIRM</name>
<dbReference type="EMBL" id="CP011391">
    <property type="protein sequence ID" value="AMK55047.1"/>
    <property type="molecule type" value="Genomic_DNA"/>
</dbReference>
<accession>A0A140DWM0</accession>
<evidence type="ECO:0000313" key="3">
    <source>
        <dbReference type="Proteomes" id="UP000069771"/>
    </source>
</evidence>
<dbReference type="KEGG" id="fro:AALO17_19130"/>
<evidence type="ECO:0000313" key="2">
    <source>
        <dbReference type="EMBL" id="AMK55047.1"/>
    </source>
</evidence>
<reference evidence="2 3" key="1">
    <citation type="journal article" date="2016" name="Gut Pathog.">
        <title>Whole genome sequencing of "Faecalibaculum rodentium" ALO17, isolated from C57BL/6J laboratory mouse feces.</title>
        <authorList>
            <person name="Lim S."/>
            <person name="Chang D.H."/>
            <person name="Ahn S."/>
            <person name="Kim B.C."/>
        </authorList>
    </citation>
    <scope>NUCLEOTIDE SEQUENCE [LARGE SCALE GENOMIC DNA]</scope>
    <source>
        <strain evidence="2 3">Alo17</strain>
    </source>
</reference>
<dbReference type="AlphaFoldDB" id="A0A140DWM0"/>
<gene>
    <name evidence="2" type="ORF">AALO17_19130</name>
</gene>
<dbReference type="Proteomes" id="UP000069771">
    <property type="component" value="Chromosome"/>
</dbReference>
<proteinExistence type="predicted"/>
<evidence type="ECO:0000256" key="1">
    <source>
        <dbReference type="SAM" id="MobiDB-lite"/>
    </source>
</evidence>
<keyword evidence="3" id="KW-1185">Reference proteome</keyword>